<gene>
    <name evidence="8" type="ORF">CSUI_007709</name>
</gene>
<evidence type="ECO:0000313" key="9">
    <source>
        <dbReference type="Proteomes" id="UP000221165"/>
    </source>
</evidence>
<accession>A0A2C6KPZ9</accession>
<dbReference type="Gene3D" id="3.30.230.70">
    <property type="entry name" value="GHMP Kinase, N-terminal domain"/>
    <property type="match status" value="1"/>
</dbReference>
<evidence type="ECO:0000256" key="3">
    <source>
        <dbReference type="ARBA" id="ARBA00022552"/>
    </source>
</evidence>
<dbReference type="GO" id="GO:0016075">
    <property type="term" value="P:rRNA catabolic process"/>
    <property type="evidence" value="ECO:0007669"/>
    <property type="project" value="TreeGrafter"/>
</dbReference>
<dbReference type="VEuPathDB" id="ToxoDB:CSUI_007709"/>
<dbReference type="OrthoDB" id="27298at2759"/>
<dbReference type="InterPro" id="IPR020568">
    <property type="entry name" value="Ribosomal_Su5_D2-typ_SF"/>
</dbReference>
<dbReference type="EMBL" id="MIGC01004133">
    <property type="protein sequence ID" value="PHJ18463.1"/>
    <property type="molecule type" value="Genomic_DNA"/>
</dbReference>
<dbReference type="InterPro" id="IPR001247">
    <property type="entry name" value="ExoRNase_PH_dom1"/>
</dbReference>
<proteinExistence type="inferred from homology"/>
<feature type="compositionally biased region" description="Basic and acidic residues" evidence="6">
    <location>
        <begin position="227"/>
        <end position="247"/>
    </location>
</feature>
<comment type="similarity">
    <text evidence="2">Belongs to the RNase PH family.</text>
</comment>
<feature type="non-terminal residue" evidence="8">
    <location>
        <position position="276"/>
    </location>
</feature>
<dbReference type="InterPro" id="IPR050080">
    <property type="entry name" value="RNase_PH"/>
</dbReference>
<dbReference type="PANTHER" id="PTHR11953">
    <property type="entry name" value="EXOSOME COMPLEX COMPONENT"/>
    <property type="match status" value="1"/>
</dbReference>
<keyword evidence="4" id="KW-0271">Exosome</keyword>
<keyword evidence="5" id="KW-0539">Nucleus</keyword>
<dbReference type="InterPro" id="IPR027408">
    <property type="entry name" value="PNPase/RNase_PH_dom_sf"/>
</dbReference>
<sequence length="276" mass="30029">MEGISETVDSSCSFSGNRGVSHQADKEVPASSGVCTPRPDGRSSGMELRPVSVQLGLIKNADGSARISQGFTTVTSIVLGPLEAPLGPKCLSSTCYFHVIVRSVGSLPVRSQRISSGGSLLTGRDPLSSLSSSSSWKSSSLDQKTEWERSMECQLHALLQHMVIGAKYPRSLVQVSLLISQDDGCLESVCINAALASLLDAGIGLRYRAWSIGLVHLMVEETRDKLISSRDKEKKKEEEEGERKQETEWMLDPCREEEEDGRTEGEKIFVLEPQTG</sequence>
<dbReference type="GO" id="GO:0071051">
    <property type="term" value="P:poly(A)-dependent snoRNA 3'-end processing"/>
    <property type="evidence" value="ECO:0007669"/>
    <property type="project" value="TreeGrafter"/>
</dbReference>
<feature type="region of interest" description="Disordered" evidence="6">
    <location>
        <begin position="1"/>
        <end position="46"/>
    </location>
</feature>
<dbReference type="GO" id="GO:0000177">
    <property type="term" value="C:cytoplasmic exosome (RNase complex)"/>
    <property type="evidence" value="ECO:0007669"/>
    <property type="project" value="TreeGrafter"/>
</dbReference>
<dbReference type="PANTHER" id="PTHR11953:SF1">
    <property type="entry name" value="EXOSOME COMPLEX COMPONENT RRP46"/>
    <property type="match status" value="1"/>
</dbReference>
<dbReference type="SUPFAM" id="SSF54211">
    <property type="entry name" value="Ribosomal protein S5 domain 2-like"/>
    <property type="match status" value="1"/>
</dbReference>
<dbReference type="GO" id="GO:0003723">
    <property type="term" value="F:RNA binding"/>
    <property type="evidence" value="ECO:0007669"/>
    <property type="project" value="TreeGrafter"/>
</dbReference>
<dbReference type="GO" id="GO:0034475">
    <property type="term" value="P:U4 snRNA 3'-end processing"/>
    <property type="evidence" value="ECO:0007669"/>
    <property type="project" value="TreeGrafter"/>
</dbReference>
<evidence type="ECO:0000256" key="4">
    <source>
        <dbReference type="ARBA" id="ARBA00022835"/>
    </source>
</evidence>
<evidence type="ECO:0000256" key="1">
    <source>
        <dbReference type="ARBA" id="ARBA00004123"/>
    </source>
</evidence>
<evidence type="ECO:0000256" key="2">
    <source>
        <dbReference type="ARBA" id="ARBA00006678"/>
    </source>
</evidence>
<dbReference type="GeneID" id="94431064"/>
<organism evidence="8 9">
    <name type="scientific">Cystoisospora suis</name>
    <dbReference type="NCBI Taxonomy" id="483139"/>
    <lineage>
        <taxon>Eukaryota</taxon>
        <taxon>Sar</taxon>
        <taxon>Alveolata</taxon>
        <taxon>Apicomplexa</taxon>
        <taxon>Conoidasida</taxon>
        <taxon>Coccidia</taxon>
        <taxon>Eucoccidiorida</taxon>
        <taxon>Eimeriorina</taxon>
        <taxon>Sarcocystidae</taxon>
        <taxon>Cystoisospora</taxon>
    </lineage>
</organism>
<protein>
    <submittedName>
        <fullName evidence="8">3 exoribonuclease domain 1 domain-containing protein</fullName>
    </submittedName>
</protein>
<keyword evidence="3" id="KW-0698">rRNA processing</keyword>
<dbReference type="Proteomes" id="UP000221165">
    <property type="component" value="Unassembled WGS sequence"/>
</dbReference>
<comment type="caution">
    <text evidence="8">The sequence shown here is derived from an EMBL/GenBank/DDBJ whole genome shotgun (WGS) entry which is preliminary data.</text>
</comment>
<dbReference type="GO" id="GO:0006364">
    <property type="term" value="P:rRNA processing"/>
    <property type="evidence" value="ECO:0007669"/>
    <property type="project" value="UniProtKB-KW"/>
</dbReference>
<dbReference type="GO" id="GO:0000176">
    <property type="term" value="C:nuclear exosome (RNase complex)"/>
    <property type="evidence" value="ECO:0007669"/>
    <property type="project" value="TreeGrafter"/>
</dbReference>
<evidence type="ECO:0000256" key="6">
    <source>
        <dbReference type="SAM" id="MobiDB-lite"/>
    </source>
</evidence>
<feature type="region of interest" description="Disordered" evidence="6">
    <location>
        <begin position="227"/>
        <end position="276"/>
    </location>
</feature>
<dbReference type="Pfam" id="PF01138">
    <property type="entry name" value="RNase_PH"/>
    <property type="match status" value="1"/>
</dbReference>
<name>A0A2C6KPZ9_9APIC</name>
<evidence type="ECO:0000313" key="8">
    <source>
        <dbReference type="EMBL" id="PHJ18463.1"/>
    </source>
</evidence>
<dbReference type="GO" id="GO:0005730">
    <property type="term" value="C:nucleolus"/>
    <property type="evidence" value="ECO:0007669"/>
    <property type="project" value="TreeGrafter"/>
</dbReference>
<dbReference type="GO" id="GO:0071028">
    <property type="term" value="P:nuclear mRNA surveillance"/>
    <property type="evidence" value="ECO:0007669"/>
    <property type="project" value="TreeGrafter"/>
</dbReference>
<evidence type="ECO:0000259" key="7">
    <source>
        <dbReference type="Pfam" id="PF01138"/>
    </source>
</evidence>
<keyword evidence="9" id="KW-1185">Reference proteome</keyword>
<dbReference type="AlphaFoldDB" id="A0A2C6KPZ9"/>
<dbReference type="RefSeq" id="XP_067920170.1">
    <property type="nucleotide sequence ID" value="XM_068067853.1"/>
</dbReference>
<evidence type="ECO:0000256" key="5">
    <source>
        <dbReference type="ARBA" id="ARBA00023242"/>
    </source>
</evidence>
<feature type="domain" description="Exoribonuclease phosphorolytic" evidence="7">
    <location>
        <begin position="47"/>
        <end position="203"/>
    </location>
</feature>
<reference evidence="8 9" key="1">
    <citation type="journal article" date="2017" name="Int. J. Parasitol.">
        <title>The genome of the protozoan parasite Cystoisospora suis and a reverse vaccinology approach to identify vaccine candidates.</title>
        <authorList>
            <person name="Palmieri N."/>
            <person name="Shrestha A."/>
            <person name="Ruttkowski B."/>
            <person name="Beck T."/>
            <person name="Vogl C."/>
            <person name="Tomley F."/>
            <person name="Blake D.P."/>
            <person name="Joachim A."/>
        </authorList>
    </citation>
    <scope>NUCLEOTIDE SEQUENCE [LARGE SCALE GENOMIC DNA]</scope>
    <source>
        <strain evidence="8 9">Wien I</strain>
    </source>
</reference>
<feature type="compositionally biased region" description="Polar residues" evidence="6">
    <location>
        <begin position="7"/>
        <end position="20"/>
    </location>
</feature>
<comment type="subcellular location">
    <subcellularLocation>
        <location evidence="1">Nucleus</location>
    </subcellularLocation>
</comment>